<proteinExistence type="predicted"/>
<gene>
    <name evidence="1" type="ORF">DBR06_SOUSAS1510085</name>
</gene>
<reference evidence="1 2" key="1">
    <citation type="journal article" date="2018" name="Genomics">
        <title>Molecular footprints of inshore aquatic adaptation in Indo-Pacific humpback dolphin (Sousa chinensis).</title>
        <authorList>
            <person name="Ming Y."/>
            <person name="Jian J."/>
            <person name="Yu F."/>
            <person name="Yu X."/>
            <person name="Wang J."/>
            <person name="Liu W."/>
        </authorList>
    </citation>
    <scope>NUCLEOTIDE SEQUENCE [LARGE SCALE GENOMIC DNA]</scope>
    <source>
        <strain evidence="1">MY-2018</strain>
        <tissue evidence="1">Skin</tissue>
    </source>
</reference>
<dbReference type="EMBL" id="QWLN02001086">
    <property type="protein sequence ID" value="TEA41690.1"/>
    <property type="molecule type" value="Genomic_DNA"/>
</dbReference>
<comment type="caution">
    <text evidence="1">The sequence shown here is derived from an EMBL/GenBank/DDBJ whole genome shotgun (WGS) entry which is preliminary data.</text>
</comment>
<protein>
    <submittedName>
        <fullName evidence="1">Uncharacterized protein</fullName>
    </submittedName>
</protein>
<sequence length="54" mass="5717">SLVVQWVRLHAPNAGGPGLIPGQGTRSHMHATIKSSHATIRSQRGTTKEPACCN</sequence>
<evidence type="ECO:0000313" key="2">
    <source>
        <dbReference type="Proteomes" id="UP000295264"/>
    </source>
</evidence>
<accession>A0A484H315</accession>
<feature type="non-terminal residue" evidence="1">
    <location>
        <position position="1"/>
    </location>
</feature>
<organism evidence="1 2">
    <name type="scientific">Sousa chinensis</name>
    <name type="common">Indo-pacific humpbacked dolphin</name>
    <name type="synonym">Steno chinensis</name>
    <dbReference type="NCBI Taxonomy" id="103600"/>
    <lineage>
        <taxon>Eukaryota</taxon>
        <taxon>Metazoa</taxon>
        <taxon>Chordata</taxon>
        <taxon>Craniata</taxon>
        <taxon>Vertebrata</taxon>
        <taxon>Euteleostomi</taxon>
        <taxon>Mammalia</taxon>
        <taxon>Eutheria</taxon>
        <taxon>Laurasiatheria</taxon>
        <taxon>Artiodactyla</taxon>
        <taxon>Whippomorpha</taxon>
        <taxon>Cetacea</taxon>
        <taxon>Odontoceti</taxon>
        <taxon>Delphinidae</taxon>
        <taxon>Sousa</taxon>
    </lineage>
</organism>
<name>A0A484H315_SOUCH</name>
<dbReference type="Proteomes" id="UP000295264">
    <property type="component" value="Unassembled WGS sequence"/>
</dbReference>
<dbReference type="AlphaFoldDB" id="A0A484H315"/>
<keyword evidence="2" id="KW-1185">Reference proteome</keyword>
<evidence type="ECO:0000313" key="1">
    <source>
        <dbReference type="EMBL" id="TEA41690.1"/>
    </source>
</evidence>